<feature type="transmembrane region" description="Helical" evidence="8">
    <location>
        <begin position="180"/>
        <end position="206"/>
    </location>
</feature>
<reference evidence="9 10" key="1">
    <citation type="submission" date="2022-10" db="EMBL/GenBank/DDBJ databases">
        <title>Xanthomonas sp. H13-6.</title>
        <authorList>
            <person name="Liu X."/>
            <person name="Deng Z."/>
            <person name="Jiang Y."/>
            <person name="Yu T."/>
            <person name="Ai J."/>
        </authorList>
    </citation>
    <scope>NUCLEOTIDE SEQUENCE [LARGE SCALE GENOMIC DNA]</scope>
    <source>
        <strain evidence="9 10">H13-6</strain>
    </source>
</reference>
<comment type="similarity">
    <text evidence="2">Belongs to the tellurite-resistance/dicarboxylate transporter (TDT) family.</text>
</comment>
<dbReference type="InterPro" id="IPR051629">
    <property type="entry name" value="Sulfite_efflux_TDT"/>
</dbReference>
<comment type="caution">
    <text evidence="9">The sequence shown here is derived from an EMBL/GenBank/DDBJ whole genome shotgun (WGS) entry which is preliminary data.</text>
</comment>
<feature type="transmembrane region" description="Helical" evidence="8">
    <location>
        <begin position="111"/>
        <end position="134"/>
    </location>
</feature>
<dbReference type="RefSeq" id="WP_265127493.1">
    <property type="nucleotide sequence ID" value="NZ_JAPCHY010000005.1"/>
</dbReference>
<gene>
    <name evidence="9" type="ORF">OK345_08470</name>
</gene>
<keyword evidence="10" id="KW-1185">Reference proteome</keyword>
<dbReference type="PANTHER" id="PTHR31686">
    <property type="match status" value="1"/>
</dbReference>
<feature type="transmembrane region" description="Helical" evidence="8">
    <location>
        <begin position="218"/>
        <end position="237"/>
    </location>
</feature>
<evidence type="ECO:0000313" key="10">
    <source>
        <dbReference type="Proteomes" id="UP001209922"/>
    </source>
</evidence>
<name>A0ABT3JVN8_9XANT</name>
<feature type="transmembrane region" description="Helical" evidence="8">
    <location>
        <begin position="85"/>
        <end position="105"/>
    </location>
</feature>
<evidence type="ECO:0000256" key="8">
    <source>
        <dbReference type="SAM" id="Phobius"/>
    </source>
</evidence>
<feature type="transmembrane region" description="Helical" evidence="8">
    <location>
        <begin position="314"/>
        <end position="337"/>
    </location>
</feature>
<keyword evidence="3" id="KW-0813">Transport</keyword>
<dbReference type="Pfam" id="PF03595">
    <property type="entry name" value="SLAC1"/>
    <property type="match status" value="1"/>
</dbReference>
<evidence type="ECO:0000256" key="3">
    <source>
        <dbReference type="ARBA" id="ARBA00022448"/>
    </source>
</evidence>
<keyword evidence="5 8" id="KW-0812">Transmembrane</keyword>
<dbReference type="PANTHER" id="PTHR31686:SF1">
    <property type="entry name" value="SULFITE EFFLUX PUMP SSU1"/>
    <property type="match status" value="1"/>
</dbReference>
<feature type="transmembrane region" description="Helical" evidence="8">
    <location>
        <begin position="46"/>
        <end position="64"/>
    </location>
</feature>
<evidence type="ECO:0000256" key="4">
    <source>
        <dbReference type="ARBA" id="ARBA00022475"/>
    </source>
</evidence>
<dbReference type="Gene3D" id="1.50.10.150">
    <property type="entry name" value="Voltage-dependent anion channel"/>
    <property type="match status" value="1"/>
</dbReference>
<organism evidence="9 10">
    <name type="scientific">Xanthomonas chitinilytica</name>
    <dbReference type="NCBI Taxonomy" id="2989819"/>
    <lineage>
        <taxon>Bacteria</taxon>
        <taxon>Pseudomonadati</taxon>
        <taxon>Pseudomonadota</taxon>
        <taxon>Gammaproteobacteria</taxon>
        <taxon>Lysobacterales</taxon>
        <taxon>Lysobacteraceae</taxon>
        <taxon>Xanthomonas</taxon>
    </lineage>
</organism>
<evidence type="ECO:0000256" key="5">
    <source>
        <dbReference type="ARBA" id="ARBA00022692"/>
    </source>
</evidence>
<comment type="subcellular location">
    <subcellularLocation>
        <location evidence="1">Cell membrane</location>
        <topology evidence="1">Multi-pass membrane protein</topology>
    </subcellularLocation>
</comment>
<feature type="transmembrane region" description="Helical" evidence="8">
    <location>
        <begin position="20"/>
        <end position="40"/>
    </location>
</feature>
<evidence type="ECO:0000256" key="2">
    <source>
        <dbReference type="ARBA" id="ARBA00008566"/>
    </source>
</evidence>
<evidence type="ECO:0000256" key="6">
    <source>
        <dbReference type="ARBA" id="ARBA00022989"/>
    </source>
</evidence>
<keyword evidence="4" id="KW-1003">Cell membrane</keyword>
<keyword evidence="7 8" id="KW-0472">Membrane</keyword>
<feature type="transmembrane region" description="Helical" evidence="8">
    <location>
        <begin position="289"/>
        <end position="308"/>
    </location>
</feature>
<proteinExistence type="inferred from homology"/>
<evidence type="ECO:0000313" key="9">
    <source>
        <dbReference type="EMBL" id="MCW4472536.1"/>
    </source>
</evidence>
<dbReference type="InterPro" id="IPR038665">
    <property type="entry name" value="Voltage-dep_anion_channel_sf"/>
</dbReference>
<keyword evidence="6 8" id="KW-1133">Transmembrane helix</keyword>
<dbReference type="CDD" id="cd09319">
    <property type="entry name" value="TDT_like_1"/>
    <property type="match status" value="1"/>
</dbReference>
<feature type="transmembrane region" description="Helical" evidence="8">
    <location>
        <begin position="146"/>
        <end position="168"/>
    </location>
</feature>
<dbReference type="InterPro" id="IPR004695">
    <property type="entry name" value="SLAC1/Mae1/Ssu1/TehA"/>
</dbReference>
<feature type="transmembrane region" description="Helical" evidence="8">
    <location>
        <begin position="257"/>
        <end position="277"/>
    </location>
</feature>
<evidence type="ECO:0000256" key="7">
    <source>
        <dbReference type="ARBA" id="ARBA00023136"/>
    </source>
</evidence>
<dbReference type="EMBL" id="JAPCHY010000005">
    <property type="protein sequence ID" value="MCW4472536.1"/>
    <property type="molecule type" value="Genomic_DNA"/>
</dbReference>
<protein>
    <submittedName>
        <fullName evidence="9">Tellurite resistance/C4-dicarboxylate transporter family protein</fullName>
    </submittedName>
</protein>
<evidence type="ECO:0000256" key="1">
    <source>
        <dbReference type="ARBA" id="ARBA00004651"/>
    </source>
</evidence>
<dbReference type="Proteomes" id="UP001209922">
    <property type="component" value="Unassembled WGS sequence"/>
</dbReference>
<sequence length="359" mass="39823">MPTAPSAPASASALEGLSPAYFGMVMATGIISIASHMLGVEWLSRSLFALNTLLYPLLWVLYLLRLKRHPRAVAADLGDHLRGPGYFTVVAATGVFGSQCLLLTGNLALGMALWGLAVVLWLLFTYAIFTILTIKENNPPLDRGINGGWLLAVVATQSVTVLSALLAARIGQPWKLEMNFFALSMWLWGGMLYIWMMSLIFYRYTFFRFRPDDLSPPYWINMGAMAISTLAGSLLIVNAGQAPFLLSLLPFLKGFTVFYWATGTWWIPMLLVLGIWRHFYKRFPLQYDPLYWGAVFPLGMYAASTHELMLAMDFAFLAALPVVFLCVALVTWSAAFFGASRRAWRALVNAGRARSPPPA</sequence>
<accession>A0ABT3JVN8</accession>